<sequence length="256" mass="29327">MSRLLQKVSFSPIMKLWLLLLSCAVTNAFAQEKSVEGIVFDKDSKTRLASIRVLNTSTNQSVYNNLKGEFKINASKGDALVFTKEGYRTDTIKVDDERTLAVYLKSSGIQLQQVDINDTLLTPEKRLLAIKRDYSKIYGSLAHNDLLSLSPGSGAGFSLDALYNAFSRSGRNAEKLQQIIERDYQQNVIDYRFNRTLVNSVTGLTDKKLTDFMEKYRPSYYFVTTASDYEFIRFVRNNFKRYKRSPRTFTLQPLIP</sequence>
<proteinExistence type="predicted"/>
<evidence type="ECO:0000256" key="1">
    <source>
        <dbReference type="SAM" id="SignalP"/>
    </source>
</evidence>
<evidence type="ECO:0000313" key="3">
    <source>
        <dbReference type="Proteomes" id="UP000253209"/>
    </source>
</evidence>
<evidence type="ECO:0000313" key="2">
    <source>
        <dbReference type="EMBL" id="RCH54733.1"/>
    </source>
</evidence>
<reference evidence="2 3" key="1">
    <citation type="submission" date="2018-05" db="EMBL/GenBank/DDBJ databases">
        <title>Mucilaginibacter hurinus sp. nov., isolated from briquette warehouse soil.</title>
        <authorList>
            <person name="Choi L."/>
        </authorList>
    </citation>
    <scope>NUCLEOTIDE SEQUENCE [LARGE SCALE GENOMIC DNA]</scope>
    <source>
        <strain evidence="2 3">ZR32</strain>
    </source>
</reference>
<feature type="chain" id="PRO_5016876493" description="Carboxypeptidase-like regulatory domain-containing protein" evidence="1">
    <location>
        <begin position="31"/>
        <end position="256"/>
    </location>
</feature>
<protein>
    <recommendedName>
        <fullName evidence="4">Carboxypeptidase-like regulatory domain-containing protein</fullName>
    </recommendedName>
</protein>
<dbReference type="Pfam" id="PF13715">
    <property type="entry name" value="CarbopepD_reg_2"/>
    <property type="match status" value="1"/>
</dbReference>
<comment type="caution">
    <text evidence="2">The sequence shown here is derived from an EMBL/GenBank/DDBJ whole genome shotgun (WGS) entry which is preliminary data.</text>
</comment>
<dbReference type="AlphaFoldDB" id="A0A367GPV8"/>
<dbReference type="OrthoDB" id="714262at2"/>
<evidence type="ECO:0008006" key="4">
    <source>
        <dbReference type="Google" id="ProtNLM"/>
    </source>
</evidence>
<keyword evidence="1" id="KW-0732">Signal</keyword>
<gene>
    <name evidence="2" type="ORF">DJ568_09590</name>
</gene>
<dbReference type="Proteomes" id="UP000253209">
    <property type="component" value="Unassembled WGS sequence"/>
</dbReference>
<feature type="signal peptide" evidence="1">
    <location>
        <begin position="1"/>
        <end position="30"/>
    </location>
</feature>
<name>A0A367GPV8_9SPHI</name>
<dbReference type="InterPro" id="IPR008969">
    <property type="entry name" value="CarboxyPept-like_regulatory"/>
</dbReference>
<dbReference type="SUPFAM" id="SSF49464">
    <property type="entry name" value="Carboxypeptidase regulatory domain-like"/>
    <property type="match status" value="1"/>
</dbReference>
<organism evidence="2 3">
    <name type="scientific">Mucilaginibacter hurinus</name>
    <dbReference type="NCBI Taxonomy" id="2201324"/>
    <lineage>
        <taxon>Bacteria</taxon>
        <taxon>Pseudomonadati</taxon>
        <taxon>Bacteroidota</taxon>
        <taxon>Sphingobacteriia</taxon>
        <taxon>Sphingobacteriales</taxon>
        <taxon>Sphingobacteriaceae</taxon>
        <taxon>Mucilaginibacter</taxon>
    </lineage>
</organism>
<dbReference type="EMBL" id="QGDC01000005">
    <property type="protein sequence ID" value="RCH54733.1"/>
    <property type="molecule type" value="Genomic_DNA"/>
</dbReference>
<dbReference type="RefSeq" id="WP_114005059.1">
    <property type="nucleotide sequence ID" value="NZ_QGDC01000005.1"/>
</dbReference>
<accession>A0A367GPV8</accession>
<keyword evidence="3" id="KW-1185">Reference proteome</keyword>